<accession>A0A4U1BZL9</accession>
<sequence length="151" mass="17588">MLVYRISSPKYIEDLSGAGSKQYGARWNDKGVAMVYFAESRAMAVMEVLVHLRPEDIDKDFILAEFEISDDSILTINISDLPESWKEESEVETLKEIGNKFIKENKFLIMKVPSVIIEEDYNLVFNPNHPHSNKIKLIEKRIFKFDVRFKN</sequence>
<protein>
    <submittedName>
        <fullName evidence="2">RES domain-containing protein</fullName>
    </submittedName>
</protein>
<evidence type="ECO:0000313" key="3">
    <source>
        <dbReference type="Proteomes" id="UP000310477"/>
    </source>
</evidence>
<dbReference type="AlphaFoldDB" id="A0A4U1BZL9"/>
<dbReference type="SMART" id="SM00953">
    <property type="entry name" value="RES"/>
    <property type="match status" value="1"/>
</dbReference>
<proteinExistence type="predicted"/>
<evidence type="ECO:0000313" key="2">
    <source>
        <dbReference type="EMBL" id="TKB98272.1"/>
    </source>
</evidence>
<dbReference type="Pfam" id="PF08808">
    <property type="entry name" value="RES"/>
    <property type="match status" value="1"/>
</dbReference>
<dbReference type="RefSeq" id="WP_136877876.1">
    <property type="nucleotide sequence ID" value="NZ_SWBO01000009.1"/>
</dbReference>
<dbReference type="Proteomes" id="UP000310477">
    <property type="component" value="Unassembled WGS sequence"/>
</dbReference>
<dbReference type="InterPro" id="IPR014914">
    <property type="entry name" value="RES_dom"/>
</dbReference>
<dbReference type="EMBL" id="SWBO01000009">
    <property type="protein sequence ID" value="TKB98272.1"/>
    <property type="molecule type" value="Genomic_DNA"/>
</dbReference>
<feature type="domain" description="RES" evidence="1">
    <location>
        <begin position="14"/>
        <end position="139"/>
    </location>
</feature>
<gene>
    <name evidence="2" type="ORF">FA045_14940</name>
</gene>
<keyword evidence="3" id="KW-1185">Reference proteome</keyword>
<dbReference type="OrthoDB" id="9789501at2"/>
<comment type="caution">
    <text evidence="2">The sequence shown here is derived from an EMBL/GenBank/DDBJ whole genome shotgun (WGS) entry which is preliminary data.</text>
</comment>
<organism evidence="2 3">
    <name type="scientific">Pedobacter cryotolerans</name>
    <dbReference type="NCBI Taxonomy" id="2571270"/>
    <lineage>
        <taxon>Bacteria</taxon>
        <taxon>Pseudomonadati</taxon>
        <taxon>Bacteroidota</taxon>
        <taxon>Sphingobacteriia</taxon>
        <taxon>Sphingobacteriales</taxon>
        <taxon>Sphingobacteriaceae</taxon>
        <taxon>Pedobacter</taxon>
    </lineage>
</organism>
<reference evidence="2 3" key="1">
    <citation type="submission" date="2019-04" db="EMBL/GenBank/DDBJ databases">
        <title>Pedobacter sp. AR-2-6 sp. nov., isolated from Arctic soil.</title>
        <authorList>
            <person name="Dahal R.H."/>
            <person name="Kim D.-U."/>
        </authorList>
    </citation>
    <scope>NUCLEOTIDE SEQUENCE [LARGE SCALE GENOMIC DNA]</scope>
    <source>
        <strain evidence="2 3">AR-2-6</strain>
    </source>
</reference>
<evidence type="ECO:0000259" key="1">
    <source>
        <dbReference type="SMART" id="SM00953"/>
    </source>
</evidence>
<name>A0A4U1BZL9_9SPHI</name>